<dbReference type="PROSITE" id="PS50943">
    <property type="entry name" value="HTH_CROC1"/>
    <property type="match status" value="1"/>
</dbReference>
<evidence type="ECO:0000259" key="1">
    <source>
        <dbReference type="PROSITE" id="PS50943"/>
    </source>
</evidence>
<dbReference type="InterPro" id="IPR043917">
    <property type="entry name" value="DUF5753"/>
</dbReference>
<name>A0ABN1QLQ5_9ACTN</name>
<dbReference type="EMBL" id="BAAAHH010000005">
    <property type="protein sequence ID" value="GAA0944359.1"/>
    <property type="molecule type" value="Genomic_DNA"/>
</dbReference>
<dbReference type="InterPro" id="IPR001387">
    <property type="entry name" value="Cro/C1-type_HTH"/>
</dbReference>
<comment type="caution">
    <text evidence="2">The sequence shown here is derived from an EMBL/GenBank/DDBJ whole genome shotgun (WGS) entry which is preliminary data.</text>
</comment>
<dbReference type="RefSeq" id="WP_344238601.1">
    <property type="nucleotide sequence ID" value="NZ_BAAAHH010000005.1"/>
</dbReference>
<protein>
    <submittedName>
        <fullName evidence="2">Helix-turn-helix transcriptional regulator</fullName>
    </submittedName>
</protein>
<evidence type="ECO:0000313" key="2">
    <source>
        <dbReference type="EMBL" id="GAA0944359.1"/>
    </source>
</evidence>
<accession>A0ABN1QLQ5</accession>
<evidence type="ECO:0000313" key="3">
    <source>
        <dbReference type="Proteomes" id="UP001500665"/>
    </source>
</evidence>
<gene>
    <name evidence="2" type="ORF">GCM10009550_17230</name>
</gene>
<dbReference type="Pfam" id="PF19054">
    <property type="entry name" value="DUF5753"/>
    <property type="match status" value="1"/>
</dbReference>
<dbReference type="CDD" id="cd00093">
    <property type="entry name" value="HTH_XRE"/>
    <property type="match status" value="1"/>
</dbReference>
<keyword evidence="3" id="KW-1185">Reference proteome</keyword>
<dbReference type="SUPFAM" id="SSF47413">
    <property type="entry name" value="lambda repressor-like DNA-binding domains"/>
    <property type="match status" value="1"/>
</dbReference>
<dbReference type="Proteomes" id="UP001500665">
    <property type="component" value="Unassembled WGS sequence"/>
</dbReference>
<proteinExistence type="predicted"/>
<reference evidence="2 3" key="1">
    <citation type="journal article" date="2019" name="Int. J. Syst. Evol. Microbiol.">
        <title>The Global Catalogue of Microorganisms (GCM) 10K type strain sequencing project: providing services to taxonomists for standard genome sequencing and annotation.</title>
        <authorList>
            <consortium name="The Broad Institute Genomics Platform"/>
            <consortium name="The Broad Institute Genome Sequencing Center for Infectious Disease"/>
            <person name="Wu L."/>
            <person name="Ma J."/>
        </authorList>
    </citation>
    <scope>NUCLEOTIDE SEQUENCE [LARGE SCALE GENOMIC DNA]</scope>
    <source>
        <strain evidence="2 3">JCM 10696</strain>
    </source>
</reference>
<organism evidence="2 3">
    <name type="scientific">Actinocorallia libanotica</name>
    <dbReference type="NCBI Taxonomy" id="46162"/>
    <lineage>
        <taxon>Bacteria</taxon>
        <taxon>Bacillati</taxon>
        <taxon>Actinomycetota</taxon>
        <taxon>Actinomycetes</taxon>
        <taxon>Streptosporangiales</taxon>
        <taxon>Thermomonosporaceae</taxon>
        <taxon>Actinocorallia</taxon>
    </lineage>
</organism>
<feature type="domain" description="HTH cro/C1-type" evidence="1">
    <location>
        <begin position="22"/>
        <end position="54"/>
    </location>
</feature>
<dbReference type="InterPro" id="IPR010982">
    <property type="entry name" value="Lambda_DNA-bd_dom_sf"/>
</dbReference>
<sequence>MPKLVPPPEPTIDLWALIAHHLRFLRLQKGKSQANVGAVINASVASVSRIERGEEMLDEKQAALLDKEWDTGGLFGFLIYHATRSHNSAWREQCLHLEASAHFLRVYEALVVPGVFQTPEYARALILSGRYASRADEMVADRMKRAAIFRRDPPPEVWAILSENALGWPIGGPEVMRGQLEHLLDLARFDTVGIRVVPRSSGASPAMDGSFMIMTLGAGDTVFSDSPGGGRLVSEPAEVRGYLGRYERIGSRALSGPDSLALIHRYLENIE</sequence>
<dbReference type="Gene3D" id="1.10.260.40">
    <property type="entry name" value="lambda repressor-like DNA-binding domains"/>
    <property type="match status" value="1"/>
</dbReference>